<protein>
    <submittedName>
        <fullName evidence="1">Uncharacterized protein</fullName>
    </submittedName>
</protein>
<reference evidence="1" key="2">
    <citation type="journal article" date="2022" name="Elife">
        <title>Obligate sexual reproduction of a homothallic fungus closely related to the Cryptococcus pathogenic species complex.</title>
        <authorList>
            <person name="Passer A.R."/>
            <person name="Clancey S.A."/>
            <person name="Shea T."/>
            <person name="David-Palma M."/>
            <person name="Averette A.F."/>
            <person name="Boekhout T."/>
            <person name="Porcel B.M."/>
            <person name="Nowrousian M."/>
            <person name="Cuomo C.A."/>
            <person name="Sun S."/>
            <person name="Heitman J."/>
            <person name="Coelho M.A."/>
        </authorList>
    </citation>
    <scope>NUCLEOTIDE SEQUENCE</scope>
    <source>
        <strain evidence="1">CBS 7841</strain>
    </source>
</reference>
<proteinExistence type="predicted"/>
<gene>
    <name evidence="1" type="ORF">L203_103791</name>
</gene>
<sequence>MLFSILKNADIARTKRRPAFTSRNHLSSHLSVCHPTYNPYDPIFLIVRPAFGAHQRWMGGWVRGKGKQLRTLSGIAWPWDGLNGYSLIVEGSLKHMPTVKETDLFSLSSIILKPCLFAWKLLSRKHLRNTPSIS</sequence>
<keyword evidence="2" id="KW-1185">Reference proteome</keyword>
<accession>A0AAJ8JU93</accession>
<reference evidence="1" key="3">
    <citation type="submission" date="2024-01" db="EMBL/GenBank/DDBJ databases">
        <authorList>
            <person name="Coelho M.A."/>
            <person name="David-Palma M."/>
            <person name="Shea T."/>
            <person name="Sun S."/>
            <person name="Cuomo C.A."/>
            <person name="Heitman J."/>
        </authorList>
    </citation>
    <scope>NUCLEOTIDE SEQUENCE</scope>
    <source>
        <strain evidence="1">CBS 7841</strain>
    </source>
</reference>
<evidence type="ECO:0000313" key="1">
    <source>
        <dbReference type="EMBL" id="WVN88580.1"/>
    </source>
</evidence>
<dbReference type="AlphaFoldDB" id="A0AAJ8JU93"/>
<dbReference type="RefSeq" id="XP_066069280.1">
    <property type="nucleotide sequence ID" value="XM_066213183.1"/>
</dbReference>
<reference evidence="1" key="1">
    <citation type="submission" date="2016-06" db="EMBL/GenBank/DDBJ databases">
        <authorList>
            <person name="Cuomo C."/>
            <person name="Litvintseva A."/>
            <person name="Heitman J."/>
            <person name="Chen Y."/>
            <person name="Sun S."/>
            <person name="Springer D."/>
            <person name="Dromer F."/>
            <person name="Young S."/>
            <person name="Zeng Q."/>
            <person name="Chapman S."/>
            <person name="Gujja S."/>
            <person name="Saif S."/>
            <person name="Birren B."/>
        </authorList>
    </citation>
    <scope>NUCLEOTIDE SEQUENCE</scope>
    <source>
        <strain evidence="1">CBS 7841</strain>
    </source>
</reference>
<dbReference type="KEGG" id="cdep:91088001"/>
<name>A0AAJ8JU93_9TREE</name>
<dbReference type="GeneID" id="91088001"/>
<dbReference type="EMBL" id="CP143787">
    <property type="protein sequence ID" value="WVN88580.1"/>
    <property type="molecule type" value="Genomic_DNA"/>
</dbReference>
<organism evidence="1 2">
    <name type="scientific">Cryptococcus depauperatus CBS 7841</name>
    <dbReference type="NCBI Taxonomy" id="1295531"/>
    <lineage>
        <taxon>Eukaryota</taxon>
        <taxon>Fungi</taxon>
        <taxon>Dikarya</taxon>
        <taxon>Basidiomycota</taxon>
        <taxon>Agaricomycotina</taxon>
        <taxon>Tremellomycetes</taxon>
        <taxon>Tremellales</taxon>
        <taxon>Cryptococcaceae</taxon>
        <taxon>Cryptococcus</taxon>
    </lineage>
</organism>
<dbReference type="Proteomes" id="UP000094043">
    <property type="component" value="Chromosome 4"/>
</dbReference>
<evidence type="ECO:0000313" key="2">
    <source>
        <dbReference type="Proteomes" id="UP000094043"/>
    </source>
</evidence>